<dbReference type="Gene3D" id="1.20.144.10">
    <property type="entry name" value="Phosphatidic acid phosphatase type 2/haloperoxidase"/>
    <property type="match status" value="1"/>
</dbReference>
<evidence type="ECO:0000256" key="1">
    <source>
        <dbReference type="SAM" id="SignalP"/>
    </source>
</evidence>
<dbReference type="Proteomes" id="UP000324358">
    <property type="component" value="Unassembled WGS sequence"/>
</dbReference>
<feature type="signal peptide" evidence="1">
    <location>
        <begin position="1"/>
        <end position="24"/>
    </location>
</feature>
<protein>
    <submittedName>
        <fullName evidence="3">Phosphatase PAP2 family protein</fullName>
    </submittedName>
</protein>
<feature type="domain" description="Phosphatidic acid phosphatase type 2/haloperoxidase" evidence="2">
    <location>
        <begin position="142"/>
        <end position="251"/>
    </location>
</feature>
<dbReference type="Pfam" id="PF01569">
    <property type="entry name" value="PAP2"/>
    <property type="match status" value="1"/>
</dbReference>
<dbReference type="SUPFAM" id="SSF48317">
    <property type="entry name" value="Acid phosphatase/Vanadium-dependent haloperoxidase"/>
    <property type="match status" value="1"/>
</dbReference>
<evidence type="ECO:0000259" key="2">
    <source>
        <dbReference type="SMART" id="SM00014"/>
    </source>
</evidence>
<feature type="chain" id="PRO_5022891954" evidence="1">
    <location>
        <begin position="25"/>
        <end position="285"/>
    </location>
</feature>
<gene>
    <name evidence="3" type="ORF">ES675_11560</name>
</gene>
<evidence type="ECO:0000313" key="3">
    <source>
        <dbReference type="EMBL" id="TYB72393.1"/>
    </source>
</evidence>
<dbReference type="OrthoDB" id="9773582at2"/>
<dbReference type="InterPro" id="IPR036938">
    <property type="entry name" value="PAP2/HPO_sf"/>
</dbReference>
<proteinExistence type="predicted"/>
<evidence type="ECO:0000313" key="4">
    <source>
        <dbReference type="Proteomes" id="UP000324358"/>
    </source>
</evidence>
<keyword evidence="1" id="KW-0732">Signal</keyword>
<name>A0A5D0QT49_9FLAO</name>
<comment type="caution">
    <text evidence="3">The sequence shown here is derived from an EMBL/GenBank/DDBJ whole genome shotgun (WGS) entry which is preliminary data.</text>
</comment>
<organism evidence="3 4">
    <name type="scientific">Bizionia algoritergicola</name>
    <dbReference type="NCBI Taxonomy" id="291187"/>
    <lineage>
        <taxon>Bacteria</taxon>
        <taxon>Pseudomonadati</taxon>
        <taxon>Bacteroidota</taxon>
        <taxon>Flavobacteriia</taxon>
        <taxon>Flavobacteriales</taxon>
        <taxon>Flavobacteriaceae</taxon>
        <taxon>Bizionia</taxon>
    </lineage>
</organism>
<sequence>MAIKFKLKSLLYIIISLFSFSLCAQNNFGLERERDTTFWELLKYDSKKTAQGIGYAFSRPAHWNETDFRKLTTLAVGVFALSLADEEINRFTTSQVDTYPQIGRDFGFKLGKPQTFFLLNAGLYGFGLFTKNEAVRKTSVLIISSAITAGTIQSVSKTVFGRARPNSGFDYNDFKPFSNEANFHSFPSGHTVLSVTLAHSLAKQFDNIWVKVGIYSLGSITPITRLVEGAHWLTDVAIGTILSVVVVDSIDKFLSKTNAYTYKKNQHISWNLTLSGNQLGVIGVF</sequence>
<reference evidence="3 4" key="1">
    <citation type="submission" date="2019-08" db="EMBL/GenBank/DDBJ databases">
        <title>Genomes of Antarctic Bizionia species.</title>
        <authorList>
            <person name="Bowman J.P."/>
        </authorList>
    </citation>
    <scope>NUCLEOTIDE SEQUENCE [LARGE SCALE GENOMIC DNA]</scope>
    <source>
        <strain evidence="3 4">APA-1</strain>
    </source>
</reference>
<keyword evidence="4" id="KW-1185">Reference proteome</keyword>
<dbReference type="SMART" id="SM00014">
    <property type="entry name" value="acidPPc"/>
    <property type="match status" value="1"/>
</dbReference>
<dbReference type="InterPro" id="IPR000326">
    <property type="entry name" value="PAP2/HPO"/>
</dbReference>
<accession>A0A5D0QT49</accession>
<dbReference type="EMBL" id="VSKL01000004">
    <property type="protein sequence ID" value="TYB72393.1"/>
    <property type="molecule type" value="Genomic_DNA"/>
</dbReference>
<dbReference type="AlphaFoldDB" id="A0A5D0QT49"/>